<name>A0ABZ3C352_9GAMM</name>
<dbReference type="EMBL" id="CP150637">
    <property type="protein sequence ID" value="WZW87491.1"/>
    <property type="molecule type" value="Genomic_DNA"/>
</dbReference>
<dbReference type="InterPro" id="IPR011250">
    <property type="entry name" value="OMP/PagP_B-barrel"/>
</dbReference>
<evidence type="ECO:0000256" key="3">
    <source>
        <dbReference type="ARBA" id="ARBA00022692"/>
    </source>
</evidence>
<accession>A0ABZ3C352</accession>
<organism evidence="8 9">
    <name type="scientific">Ignatzschineria larvae DSM 13226</name>
    <dbReference type="NCBI Taxonomy" id="1111732"/>
    <lineage>
        <taxon>Bacteria</taxon>
        <taxon>Pseudomonadati</taxon>
        <taxon>Pseudomonadota</taxon>
        <taxon>Gammaproteobacteria</taxon>
        <taxon>Cardiobacteriales</taxon>
        <taxon>Ignatzschineriaceae</taxon>
        <taxon>Ignatzschineria</taxon>
    </lineage>
</organism>
<keyword evidence="4 6" id="KW-0732">Signal</keyword>
<feature type="chain" id="PRO_5045703214" evidence="6">
    <location>
        <begin position="20"/>
        <end position="275"/>
    </location>
</feature>
<evidence type="ECO:0000256" key="1">
    <source>
        <dbReference type="ARBA" id="ARBA00004571"/>
    </source>
</evidence>
<keyword evidence="3" id="KW-0812">Transmembrane</keyword>
<sequence>MKIRALLAATLLLGAVSNAETDITKGFYVGADIIAAKKKAKDMHNSPQLQDSTFTVHKNSKSFVTGSLGVGYQFNDLFRLGFEYVLPKKNEFTSSQGLDMNYHKVKGQRIMLNGYLTYPVNDLFSIYGTAGVGYARLKSSGYQNSEAYSFNTSSNGNFAWSLGAGVSFKPIDNTHIDLGFRYVDMGKADTGVSRFGTQNQKMKAKISSTEFTLGVRYMLGELYTEDDSNYQENIYADHVTPELRDSFERANQGREGRVSFKEHRQMMGDEYQELK</sequence>
<evidence type="ECO:0000313" key="8">
    <source>
        <dbReference type="EMBL" id="WZW87491.1"/>
    </source>
</evidence>
<evidence type="ECO:0000256" key="2">
    <source>
        <dbReference type="ARBA" id="ARBA00022452"/>
    </source>
</evidence>
<gene>
    <name evidence="8" type="ORF">WMO13_08980</name>
</gene>
<proteinExistence type="predicted"/>
<keyword evidence="9" id="KW-1185">Reference proteome</keyword>
<dbReference type="RefSeq" id="WP_051396256.1">
    <property type="nucleotide sequence ID" value="NZ_AZOD01000025.1"/>
</dbReference>
<feature type="domain" description="Outer membrane protein beta-barrel" evidence="7">
    <location>
        <begin position="7"/>
        <end position="217"/>
    </location>
</feature>
<dbReference type="PANTHER" id="PTHR35892">
    <property type="entry name" value="OUTER MEMBRANE PROTEIN PAGN-RELATED"/>
    <property type="match status" value="1"/>
</dbReference>
<dbReference type="PANTHER" id="PTHR35892:SF2">
    <property type="entry name" value="OUTER MEMBRANE PROTEIN PAGN"/>
    <property type="match status" value="1"/>
</dbReference>
<evidence type="ECO:0000259" key="7">
    <source>
        <dbReference type="Pfam" id="PF13505"/>
    </source>
</evidence>
<keyword evidence="5" id="KW-0472">Membrane</keyword>
<protein>
    <submittedName>
        <fullName evidence="8">Outer membrane protein</fullName>
    </submittedName>
</protein>
<dbReference type="InterPro" id="IPR027385">
    <property type="entry name" value="Beta-barrel_OMP"/>
</dbReference>
<evidence type="ECO:0000256" key="6">
    <source>
        <dbReference type="SAM" id="SignalP"/>
    </source>
</evidence>
<evidence type="ECO:0000313" key="9">
    <source>
        <dbReference type="Proteomes" id="UP001449178"/>
    </source>
</evidence>
<reference evidence="8 9" key="1">
    <citation type="submission" date="2024-03" db="EMBL/GenBank/DDBJ databases">
        <title>Complete Genome Sequence and Annotation of Ignatzschineria larvae DSM 13226.</title>
        <authorList>
            <person name="Cantrell E."/>
            <person name="Burcham Z.M."/>
        </authorList>
    </citation>
    <scope>NUCLEOTIDE SEQUENCE [LARGE SCALE GENOMIC DNA]</scope>
    <source>
        <strain evidence="8 9">DSM 13226</strain>
    </source>
</reference>
<comment type="subcellular location">
    <subcellularLocation>
        <location evidence="1">Cell outer membrane</location>
        <topology evidence="1">Multi-pass membrane protein</topology>
    </subcellularLocation>
</comment>
<dbReference type="Pfam" id="PF13505">
    <property type="entry name" value="OMP_b-brl"/>
    <property type="match status" value="1"/>
</dbReference>
<dbReference type="InterPro" id="IPR051723">
    <property type="entry name" value="Bact_OM_Invasion-Related"/>
</dbReference>
<feature type="signal peptide" evidence="6">
    <location>
        <begin position="1"/>
        <end position="19"/>
    </location>
</feature>
<evidence type="ECO:0000256" key="4">
    <source>
        <dbReference type="ARBA" id="ARBA00022729"/>
    </source>
</evidence>
<evidence type="ECO:0000256" key="5">
    <source>
        <dbReference type="ARBA" id="ARBA00023136"/>
    </source>
</evidence>
<keyword evidence="2" id="KW-1134">Transmembrane beta strand</keyword>
<dbReference type="Proteomes" id="UP001449178">
    <property type="component" value="Chromosome"/>
</dbReference>
<dbReference type="SUPFAM" id="SSF56925">
    <property type="entry name" value="OMPA-like"/>
    <property type="match status" value="1"/>
</dbReference>
<dbReference type="Gene3D" id="2.40.160.20">
    <property type="match status" value="1"/>
</dbReference>